<feature type="region of interest" description="Disordered" evidence="1">
    <location>
        <begin position="1"/>
        <end position="20"/>
    </location>
</feature>
<proteinExistence type="predicted"/>
<dbReference type="EMBL" id="JAKOGI010000929">
    <property type="protein sequence ID" value="KAJ8429143.1"/>
    <property type="molecule type" value="Genomic_DNA"/>
</dbReference>
<keyword evidence="3" id="KW-1185">Reference proteome</keyword>
<accession>A0A9Q1JQE4</accession>
<sequence>MLRSRRARMIQNGASPEFRGRQRPKLNTEVISRAWNSTGGGNSVDTLIEKVDSCAQELSRWNREEFGNVGVEIKKLEEVLKGQRDACSRRDTLVKIREWRRKEEMLWWQQSKHEESLNFVQGLEDAIESNVHVLLECPLAERIWSATSVDKGIWGGWFRTVRDCVECAANRFGREELGEFIAIL</sequence>
<dbReference type="OrthoDB" id="1935089at2759"/>
<evidence type="ECO:0000313" key="3">
    <source>
        <dbReference type="Proteomes" id="UP001153076"/>
    </source>
</evidence>
<protein>
    <submittedName>
        <fullName evidence="2">Uncharacterized protein</fullName>
    </submittedName>
</protein>
<reference evidence="2" key="1">
    <citation type="submission" date="2022-04" db="EMBL/GenBank/DDBJ databases">
        <title>Carnegiea gigantea Genome sequencing and assembly v2.</title>
        <authorList>
            <person name="Copetti D."/>
            <person name="Sanderson M.J."/>
            <person name="Burquez A."/>
            <person name="Wojciechowski M.F."/>
        </authorList>
    </citation>
    <scope>NUCLEOTIDE SEQUENCE</scope>
    <source>
        <strain evidence="2">SGP5-SGP5p</strain>
        <tissue evidence="2">Aerial part</tissue>
    </source>
</reference>
<gene>
    <name evidence="2" type="ORF">Cgig2_010009</name>
</gene>
<organism evidence="2 3">
    <name type="scientific">Carnegiea gigantea</name>
    <dbReference type="NCBI Taxonomy" id="171969"/>
    <lineage>
        <taxon>Eukaryota</taxon>
        <taxon>Viridiplantae</taxon>
        <taxon>Streptophyta</taxon>
        <taxon>Embryophyta</taxon>
        <taxon>Tracheophyta</taxon>
        <taxon>Spermatophyta</taxon>
        <taxon>Magnoliopsida</taxon>
        <taxon>eudicotyledons</taxon>
        <taxon>Gunneridae</taxon>
        <taxon>Pentapetalae</taxon>
        <taxon>Caryophyllales</taxon>
        <taxon>Cactineae</taxon>
        <taxon>Cactaceae</taxon>
        <taxon>Cactoideae</taxon>
        <taxon>Echinocereeae</taxon>
        <taxon>Carnegiea</taxon>
    </lineage>
</organism>
<dbReference type="AlphaFoldDB" id="A0A9Q1JQE4"/>
<evidence type="ECO:0000313" key="2">
    <source>
        <dbReference type="EMBL" id="KAJ8429143.1"/>
    </source>
</evidence>
<evidence type="ECO:0000256" key="1">
    <source>
        <dbReference type="SAM" id="MobiDB-lite"/>
    </source>
</evidence>
<name>A0A9Q1JQE4_9CARY</name>
<dbReference type="Proteomes" id="UP001153076">
    <property type="component" value="Unassembled WGS sequence"/>
</dbReference>
<comment type="caution">
    <text evidence="2">The sequence shown here is derived from an EMBL/GenBank/DDBJ whole genome shotgun (WGS) entry which is preliminary data.</text>
</comment>